<dbReference type="PIRSF" id="PIRSF001439">
    <property type="entry name" value="CryM"/>
    <property type="match status" value="1"/>
</dbReference>
<dbReference type="KEGG" id="lao:AOX59_03455"/>
<comment type="similarity">
    <text evidence="1">Belongs to the ornithine cyclodeaminase/mu-crystallin family.</text>
</comment>
<dbReference type="STRING" id="1472767.AOX59_03455"/>
<keyword evidence="3" id="KW-1185">Reference proteome</keyword>
<dbReference type="Pfam" id="PF02423">
    <property type="entry name" value="OCD_Mu_crystall"/>
    <property type="match status" value="1"/>
</dbReference>
<organism evidence="2 3">
    <name type="scientific">Lentibacillus amyloliquefaciens</name>
    <dbReference type="NCBI Taxonomy" id="1472767"/>
    <lineage>
        <taxon>Bacteria</taxon>
        <taxon>Bacillati</taxon>
        <taxon>Bacillota</taxon>
        <taxon>Bacilli</taxon>
        <taxon>Bacillales</taxon>
        <taxon>Bacillaceae</taxon>
        <taxon>Lentibacillus</taxon>
    </lineage>
</organism>
<evidence type="ECO:0008006" key="4">
    <source>
        <dbReference type="Google" id="ProtNLM"/>
    </source>
</evidence>
<dbReference type="RefSeq" id="WP_068441883.1">
    <property type="nucleotide sequence ID" value="NZ_CP013862.1"/>
</dbReference>
<dbReference type="Gene3D" id="3.40.50.720">
    <property type="entry name" value="NAD(P)-binding Rossmann-like Domain"/>
    <property type="match status" value="1"/>
</dbReference>
<proteinExistence type="inferred from homology"/>
<dbReference type="InterPro" id="IPR023401">
    <property type="entry name" value="ODC_N"/>
</dbReference>
<dbReference type="PANTHER" id="PTHR13812:SF19">
    <property type="entry name" value="KETIMINE REDUCTASE MU-CRYSTALLIN"/>
    <property type="match status" value="1"/>
</dbReference>
<evidence type="ECO:0000313" key="2">
    <source>
        <dbReference type="EMBL" id="ALX47743.1"/>
    </source>
</evidence>
<dbReference type="GO" id="GO:0016491">
    <property type="term" value="F:oxidoreductase activity"/>
    <property type="evidence" value="ECO:0007669"/>
    <property type="project" value="UniProtKB-ARBA"/>
</dbReference>
<evidence type="ECO:0000313" key="3">
    <source>
        <dbReference type="Proteomes" id="UP000050331"/>
    </source>
</evidence>
<name>A0A0U3WD71_9BACI</name>
<dbReference type="FunFam" id="3.40.50.720:FF:000311">
    <property type="entry name" value="Ornithine cyclodeaminase"/>
    <property type="match status" value="1"/>
</dbReference>
<dbReference type="AlphaFoldDB" id="A0A0U3WD71"/>
<dbReference type="InterPro" id="IPR036291">
    <property type="entry name" value="NAD(P)-bd_dom_sf"/>
</dbReference>
<dbReference type="PANTHER" id="PTHR13812">
    <property type="entry name" value="KETIMINE REDUCTASE MU-CRYSTALLIN"/>
    <property type="match status" value="1"/>
</dbReference>
<dbReference type="Gene3D" id="3.30.1780.10">
    <property type="entry name" value="ornithine cyclodeaminase, domain 1"/>
    <property type="match status" value="1"/>
</dbReference>
<protein>
    <recommendedName>
        <fullName evidence="4">Ornithine cyclodeaminase</fullName>
    </recommendedName>
</protein>
<accession>A0A0U3WD71</accession>
<dbReference type="Proteomes" id="UP000050331">
    <property type="component" value="Chromosome"/>
</dbReference>
<dbReference type="SUPFAM" id="SSF51735">
    <property type="entry name" value="NAD(P)-binding Rossmann-fold domains"/>
    <property type="match status" value="1"/>
</dbReference>
<reference evidence="2 3" key="1">
    <citation type="submission" date="2016-01" db="EMBL/GenBank/DDBJ databases">
        <title>Complete genome sequence of strain Lentibacillus amyloliquefaciens LAM0015T isolated from saline sediment.</title>
        <authorList>
            <person name="Wang J.-L."/>
            <person name="He M.-X."/>
        </authorList>
    </citation>
    <scope>NUCLEOTIDE SEQUENCE [LARGE SCALE GENOMIC DNA]</scope>
    <source>
        <strain evidence="2 3">LAM0015</strain>
    </source>
</reference>
<gene>
    <name evidence="2" type="ORF">AOX59_03455</name>
</gene>
<evidence type="ECO:0000256" key="1">
    <source>
        <dbReference type="ARBA" id="ARBA00008903"/>
    </source>
</evidence>
<dbReference type="GO" id="GO:0005737">
    <property type="term" value="C:cytoplasm"/>
    <property type="evidence" value="ECO:0007669"/>
    <property type="project" value="TreeGrafter"/>
</dbReference>
<sequence>MTLYLTENDVVSLLPMNNAIQAVESGLIELGYGRAQNQPRHRVSVGNTLLNTMSASMQETNILGVKNYATTPEGPKAYFLLFSDEAELLCLMEADELGRIRTGATTAMSTNYLARFNAKTLTMIGTGFQAETQLKAISEVRDLDKVRVWSRRESSVQNFCQKLQSEIQAEIVPTSNLQTAVQGADIVTTVTSATEPVFNSEWLSEGVHLNAVGNNKVNEREIDSLTIQQMNTIVTDSIEQSKTESGDLVIAAQENVPVWDRVGSLSDLVTGSDYRRKSNSQMTMFKSNGLAIEDLAVAYHVYQKAKESGAGTDMNI</sequence>
<dbReference type="GO" id="GO:0019752">
    <property type="term" value="P:carboxylic acid metabolic process"/>
    <property type="evidence" value="ECO:0007669"/>
    <property type="project" value="UniProtKB-ARBA"/>
</dbReference>
<dbReference type="InterPro" id="IPR003462">
    <property type="entry name" value="ODC_Mu_crystall"/>
</dbReference>
<dbReference type="OrthoDB" id="9792005at2"/>
<dbReference type="EMBL" id="CP013862">
    <property type="protein sequence ID" value="ALX47743.1"/>
    <property type="molecule type" value="Genomic_DNA"/>
</dbReference>